<dbReference type="SUPFAM" id="SSF69819">
    <property type="entry name" value="MTH1598-like"/>
    <property type="match status" value="1"/>
</dbReference>
<dbReference type="AlphaFoldDB" id="A0A8C4EC29"/>
<evidence type="ECO:0000256" key="6">
    <source>
        <dbReference type="ARBA" id="ARBA00022837"/>
    </source>
</evidence>
<name>A0A8C4EC29_DICLA</name>
<evidence type="ECO:0000256" key="2">
    <source>
        <dbReference type="ARBA" id="ARBA00011392"/>
    </source>
</evidence>
<evidence type="ECO:0000256" key="5">
    <source>
        <dbReference type="ARBA" id="ARBA00022723"/>
    </source>
</evidence>
<comment type="similarity">
    <text evidence="1">Belongs to the archease family.</text>
</comment>
<dbReference type="PANTHER" id="PTHR12682">
    <property type="entry name" value="ARCHEASE"/>
    <property type="match status" value="1"/>
</dbReference>
<keyword evidence="8" id="KW-1133">Transmembrane helix</keyword>
<keyword evidence="11" id="KW-1185">Reference proteome</keyword>
<dbReference type="GO" id="GO:0046872">
    <property type="term" value="F:metal ion binding"/>
    <property type="evidence" value="ECO:0007669"/>
    <property type="project" value="UniProtKB-KW"/>
</dbReference>
<dbReference type="PANTHER" id="PTHR12682:SF11">
    <property type="entry name" value="PROTEIN ARCHEASE"/>
    <property type="match status" value="1"/>
</dbReference>
<reference evidence="10" key="2">
    <citation type="submission" date="2025-09" db="UniProtKB">
        <authorList>
            <consortium name="Ensembl"/>
        </authorList>
    </citation>
    <scope>IDENTIFICATION</scope>
</reference>
<evidence type="ECO:0000256" key="3">
    <source>
        <dbReference type="ARBA" id="ARBA00022263"/>
    </source>
</evidence>
<evidence type="ECO:0000259" key="9">
    <source>
        <dbReference type="Pfam" id="PF01951"/>
    </source>
</evidence>
<dbReference type="Gene3D" id="3.55.10.10">
    <property type="entry name" value="Archease domain"/>
    <property type="match status" value="1"/>
</dbReference>
<keyword evidence="5" id="KW-0479">Metal-binding</keyword>
<reference evidence="10" key="1">
    <citation type="submission" date="2025-08" db="UniProtKB">
        <authorList>
            <consortium name="Ensembl"/>
        </authorList>
    </citation>
    <scope>IDENTIFICATION</scope>
</reference>
<dbReference type="GO" id="GO:0006388">
    <property type="term" value="P:tRNA splicing, via endonucleolytic cleavage and ligation"/>
    <property type="evidence" value="ECO:0007669"/>
    <property type="project" value="TreeGrafter"/>
</dbReference>
<dbReference type="GO" id="GO:0072669">
    <property type="term" value="C:tRNA-splicing ligase complex"/>
    <property type="evidence" value="ECO:0007669"/>
    <property type="project" value="TreeGrafter"/>
</dbReference>
<evidence type="ECO:0000256" key="1">
    <source>
        <dbReference type="ARBA" id="ARBA00007963"/>
    </source>
</evidence>
<dbReference type="GeneTree" id="ENSGT00390000003245"/>
<evidence type="ECO:0000313" key="10">
    <source>
        <dbReference type="Ensembl" id="ENSDLAP00005016097.1"/>
    </source>
</evidence>
<keyword evidence="4" id="KW-0819">tRNA processing</keyword>
<evidence type="ECO:0000256" key="4">
    <source>
        <dbReference type="ARBA" id="ARBA00022694"/>
    </source>
</evidence>
<evidence type="ECO:0000256" key="8">
    <source>
        <dbReference type="SAM" id="Phobius"/>
    </source>
</evidence>
<accession>A0A8C4EC29</accession>
<protein>
    <recommendedName>
        <fullName evidence="3">Protein archease</fullName>
    </recommendedName>
</protein>
<keyword evidence="8" id="KW-0812">Transmembrane</keyword>
<dbReference type="Proteomes" id="UP000694389">
    <property type="component" value="Unassembled WGS sequence"/>
</dbReference>
<dbReference type="Pfam" id="PF01951">
    <property type="entry name" value="Archease"/>
    <property type="match status" value="1"/>
</dbReference>
<dbReference type="FunFam" id="3.55.10.10:FF:000001">
    <property type="entry name" value="protein archease isoform X1"/>
    <property type="match status" value="1"/>
</dbReference>
<feature type="domain" description="Archease" evidence="9">
    <location>
        <begin position="29"/>
        <end position="157"/>
    </location>
</feature>
<keyword evidence="6" id="KW-0106">Calcium</keyword>
<dbReference type="InterPro" id="IPR036820">
    <property type="entry name" value="Archease_dom_sf"/>
</dbReference>
<evidence type="ECO:0000313" key="11">
    <source>
        <dbReference type="Proteomes" id="UP000694389"/>
    </source>
</evidence>
<dbReference type="InterPro" id="IPR002804">
    <property type="entry name" value="Archease"/>
</dbReference>
<comment type="subunit">
    <text evidence="2">Component of the tRNA-splicing ligase complex.</text>
</comment>
<evidence type="ECO:0000256" key="7">
    <source>
        <dbReference type="ARBA" id="ARBA00055814"/>
    </source>
</evidence>
<feature type="transmembrane region" description="Helical" evidence="8">
    <location>
        <begin position="113"/>
        <end position="131"/>
    </location>
</feature>
<comment type="function">
    <text evidence="7">Component of the tRNA-splicing ligase complex required to facilitate the enzymatic turnover of catalytic subunit RTCB. Together with DDX1, acts by facilitating the guanylylation of RTCB, a key intermediate step in tRNA ligation.</text>
</comment>
<proteinExistence type="inferred from homology"/>
<sequence length="157" mass="18166">MDDRPLDLTPAQEATKSKYPPINKKYECKIHSWGDSLEEAFEQCAMGMFGYMTDTETVEPLDTVDVESEGDDMESLLFHFLDDWLYKFSADLFFVPREIKVLSIDRMHFRIRSIGYIIVVMLCPVLLIQGTEVKAITYSAMQIHDKEKPEIFAIIDI</sequence>
<keyword evidence="8" id="KW-0472">Membrane</keyword>
<dbReference type="InterPro" id="IPR023572">
    <property type="entry name" value="Archease_dom"/>
</dbReference>
<organism evidence="10 11">
    <name type="scientific">Dicentrarchus labrax</name>
    <name type="common">European seabass</name>
    <name type="synonym">Morone labrax</name>
    <dbReference type="NCBI Taxonomy" id="13489"/>
    <lineage>
        <taxon>Eukaryota</taxon>
        <taxon>Metazoa</taxon>
        <taxon>Chordata</taxon>
        <taxon>Craniata</taxon>
        <taxon>Vertebrata</taxon>
        <taxon>Euteleostomi</taxon>
        <taxon>Actinopterygii</taxon>
        <taxon>Neopterygii</taxon>
        <taxon>Teleostei</taxon>
        <taxon>Neoteleostei</taxon>
        <taxon>Acanthomorphata</taxon>
        <taxon>Eupercaria</taxon>
        <taxon>Moronidae</taxon>
        <taxon>Dicentrarchus</taxon>
    </lineage>
</organism>
<dbReference type="Ensembl" id="ENSDLAT00005017435.2">
    <property type="protein sequence ID" value="ENSDLAP00005016097.1"/>
    <property type="gene ID" value="ENSDLAG00005007861.2"/>
</dbReference>